<name>A0AB34JDR6_PRYPA</name>
<dbReference type="EMBL" id="JBGBPQ010000010">
    <property type="protein sequence ID" value="KAL1519237.1"/>
    <property type="molecule type" value="Genomic_DNA"/>
</dbReference>
<reference evidence="1 2" key="1">
    <citation type="journal article" date="2024" name="Science">
        <title>Giant polyketide synthase enzymes in the biosynthesis of giant marine polyether toxins.</title>
        <authorList>
            <person name="Fallon T.R."/>
            <person name="Shende V.V."/>
            <person name="Wierzbicki I.H."/>
            <person name="Pendleton A.L."/>
            <person name="Watervoot N.F."/>
            <person name="Auber R.P."/>
            <person name="Gonzalez D.J."/>
            <person name="Wisecaver J.H."/>
            <person name="Moore B.S."/>
        </authorList>
    </citation>
    <scope>NUCLEOTIDE SEQUENCE [LARGE SCALE GENOMIC DNA]</scope>
    <source>
        <strain evidence="1 2">12B1</strain>
    </source>
</reference>
<organism evidence="1 2">
    <name type="scientific">Prymnesium parvum</name>
    <name type="common">Toxic golden alga</name>
    <dbReference type="NCBI Taxonomy" id="97485"/>
    <lineage>
        <taxon>Eukaryota</taxon>
        <taxon>Haptista</taxon>
        <taxon>Haptophyta</taxon>
        <taxon>Prymnesiophyceae</taxon>
        <taxon>Prymnesiales</taxon>
        <taxon>Prymnesiaceae</taxon>
        <taxon>Prymnesium</taxon>
    </lineage>
</organism>
<evidence type="ECO:0008006" key="3">
    <source>
        <dbReference type="Google" id="ProtNLM"/>
    </source>
</evidence>
<gene>
    <name evidence="1" type="ORF">AB1Y20_003496</name>
</gene>
<dbReference type="Proteomes" id="UP001515480">
    <property type="component" value="Unassembled WGS sequence"/>
</dbReference>
<comment type="caution">
    <text evidence="1">The sequence shown here is derived from an EMBL/GenBank/DDBJ whole genome shotgun (WGS) entry which is preliminary data.</text>
</comment>
<accession>A0AB34JDR6</accession>
<dbReference type="AlphaFoldDB" id="A0AB34JDR6"/>
<sequence length="247" mass="27491">MWACADAIPGKLTSTGAWCLTHRVAGARGVVSFPDTGVSYPIPAHHQPASQRIVHALSKLLRKPINGTSRSTYLSLNDFGAGVGQYGAALKAIDASFRWRGYDGAGNVENWTKGMVNWFDLTIPLSLPRADWVLALEVAEHVPRRQEGIMMRNLHAHNCMGIIISWAVPGQVGHGHVNLRTSGYVIQRFESLGYAYDPELTKSMRHGSAADGSSRLHSHPWFLRSLLAFRRIQRVRSHGCFWPDWRN</sequence>
<evidence type="ECO:0000313" key="1">
    <source>
        <dbReference type="EMBL" id="KAL1519237.1"/>
    </source>
</evidence>
<keyword evidence="2" id="KW-1185">Reference proteome</keyword>
<protein>
    <recommendedName>
        <fullName evidence="3">Class I SAM-dependent methyltransferase</fullName>
    </recommendedName>
</protein>
<evidence type="ECO:0000313" key="2">
    <source>
        <dbReference type="Proteomes" id="UP001515480"/>
    </source>
</evidence>
<proteinExistence type="predicted"/>